<dbReference type="Proteomes" id="UP001164653">
    <property type="component" value="Chromosome"/>
</dbReference>
<evidence type="ECO:0008006" key="4">
    <source>
        <dbReference type="Google" id="ProtNLM"/>
    </source>
</evidence>
<sequence>MKKHLLLAFGMFLFQQSIAQEIQPLPGKMLTVNMGTSKTGTGDLYGIVLGFEYEKMFRPKLSWSSELGMTIHDGSDMMIVTWDDGTKEDLSFRHTTAGIQLAGKLGYHFVKSAHMDAGVKLGGLVRYQSSSLPNDRTIVFPLATGYPLPLTLIRNTEPQRTVAVGGLLQLFARYTFGKNIVAGLSTGFQADSNGDVFFPSFALSIGKRF</sequence>
<gene>
    <name evidence="2" type="ORF">ON006_11680</name>
</gene>
<name>A0A9E8SMW7_9BACT</name>
<feature type="chain" id="PRO_5039052731" description="Outer membrane beta-barrel protein" evidence="1">
    <location>
        <begin position="20"/>
        <end position="209"/>
    </location>
</feature>
<accession>A0A9E8SMW7</accession>
<feature type="signal peptide" evidence="1">
    <location>
        <begin position="1"/>
        <end position="19"/>
    </location>
</feature>
<dbReference type="EMBL" id="CP112998">
    <property type="protein sequence ID" value="WAC14598.1"/>
    <property type="molecule type" value="Genomic_DNA"/>
</dbReference>
<proteinExistence type="predicted"/>
<organism evidence="2 3">
    <name type="scientific">Dyadobacter pollutisoli</name>
    <dbReference type="NCBI Taxonomy" id="2910158"/>
    <lineage>
        <taxon>Bacteria</taxon>
        <taxon>Pseudomonadati</taxon>
        <taxon>Bacteroidota</taxon>
        <taxon>Cytophagia</taxon>
        <taxon>Cytophagales</taxon>
        <taxon>Spirosomataceae</taxon>
        <taxon>Dyadobacter</taxon>
    </lineage>
</organism>
<keyword evidence="3" id="KW-1185">Reference proteome</keyword>
<evidence type="ECO:0000313" key="2">
    <source>
        <dbReference type="EMBL" id="WAC14598.1"/>
    </source>
</evidence>
<evidence type="ECO:0000256" key="1">
    <source>
        <dbReference type="SAM" id="SignalP"/>
    </source>
</evidence>
<dbReference type="RefSeq" id="WP_244819967.1">
    <property type="nucleotide sequence ID" value="NZ_CP112998.1"/>
</dbReference>
<dbReference type="KEGG" id="dpf:ON006_11680"/>
<keyword evidence="1" id="KW-0732">Signal</keyword>
<protein>
    <recommendedName>
        <fullName evidence="4">Outer membrane beta-barrel protein</fullName>
    </recommendedName>
</protein>
<dbReference type="AlphaFoldDB" id="A0A9E8SMW7"/>
<reference evidence="2" key="1">
    <citation type="submission" date="2022-11" db="EMBL/GenBank/DDBJ databases">
        <title>Dyadobacter pollutisoli sp. nov., isolated from plastic dumped soil.</title>
        <authorList>
            <person name="Kim J.M."/>
            <person name="Kim K.R."/>
            <person name="Lee J.K."/>
            <person name="Hao L."/>
            <person name="Jeon C.O."/>
        </authorList>
    </citation>
    <scope>NUCLEOTIDE SEQUENCE</scope>
    <source>
        <strain evidence="2">U1</strain>
    </source>
</reference>
<evidence type="ECO:0000313" key="3">
    <source>
        <dbReference type="Proteomes" id="UP001164653"/>
    </source>
</evidence>